<proteinExistence type="inferred from homology"/>
<dbReference type="NCBIfam" id="NF005124">
    <property type="entry name" value="PRK06558.1"/>
    <property type="match status" value="1"/>
</dbReference>
<protein>
    <submittedName>
        <fullName evidence="10">V-type ATP synthase subunit K</fullName>
    </submittedName>
</protein>
<evidence type="ECO:0000313" key="11">
    <source>
        <dbReference type="Proteomes" id="UP000630660"/>
    </source>
</evidence>
<dbReference type="CDD" id="cd18180">
    <property type="entry name" value="ATP-synt_Vo_Ao_c_NTPK_rpt2"/>
    <property type="match status" value="1"/>
</dbReference>
<evidence type="ECO:0000256" key="5">
    <source>
        <dbReference type="ARBA" id="ARBA00022989"/>
    </source>
</evidence>
<dbReference type="PRINTS" id="PR00122">
    <property type="entry name" value="VACATPASE"/>
</dbReference>
<dbReference type="GO" id="GO:0033179">
    <property type="term" value="C:proton-transporting V-type ATPase, V0 domain"/>
    <property type="evidence" value="ECO:0007669"/>
    <property type="project" value="InterPro"/>
</dbReference>
<dbReference type="GO" id="GO:0046961">
    <property type="term" value="F:proton-transporting ATPase activity, rotational mechanism"/>
    <property type="evidence" value="ECO:0007669"/>
    <property type="project" value="InterPro"/>
</dbReference>
<dbReference type="InterPro" id="IPR000245">
    <property type="entry name" value="ATPase_proteolipid_csu"/>
</dbReference>
<feature type="domain" description="V-ATPase proteolipid subunit C-like" evidence="9">
    <location>
        <begin position="11"/>
        <end position="70"/>
    </location>
</feature>
<evidence type="ECO:0000256" key="3">
    <source>
        <dbReference type="ARBA" id="ARBA00022448"/>
    </source>
</evidence>
<feature type="transmembrane region" description="Helical" evidence="8">
    <location>
        <begin position="133"/>
        <end position="155"/>
    </location>
</feature>
<dbReference type="InterPro" id="IPR035921">
    <property type="entry name" value="F/V-ATP_Csub_sf"/>
</dbReference>
<dbReference type="FunFam" id="1.20.120.610:FF:000005">
    <property type="entry name" value="V-type sodium ATPase subunit K"/>
    <property type="match status" value="1"/>
</dbReference>
<feature type="transmembrane region" description="Helical" evidence="8">
    <location>
        <begin position="49"/>
        <end position="71"/>
    </location>
</feature>
<dbReference type="Pfam" id="PF00137">
    <property type="entry name" value="ATP-synt_C"/>
    <property type="match status" value="2"/>
</dbReference>
<dbReference type="AlphaFoldDB" id="A0A9D5KAQ5"/>
<keyword evidence="7 8" id="KW-0472">Membrane</keyword>
<sequence length="158" mass="16299">MDPIGIAAGIMGAAFAIVFAGIGSAVGIGLVARVANGVLAEDPDKFGKLFILVVLPGTQGFYGFLAAFLIIGKMYLLGEAPSGFTFTLWNGLQLLFASLPIAFTGLLSGIHQGKVCAAGAEMTAKRPNDSTKAVIYGAMVETYAVLGLLITIFLLQGI</sequence>
<dbReference type="PANTHER" id="PTHR10263">
    <property type="entry name" value="V-TYPE PROTON ATPASE PROTEOLIPID SUBUNIT"/>
    <property type="match status" value="1"/>
</dbReference>
<keyword evidence="3 8" id="KW-0813">Transport</keyword>
<comment type="subcellular location">
    <subcellularLocation>
        <location evidence="1">Membrane</location>
        <topology evidence="1">Multi-pass membrane protein</topology>
    </subcellularLocation>
</comment>
<dbReference type="SUPFAM" id="SSF81333">
    <property type="entry name" value="F1F0 ATP synthase subunit C"/>
    <property type="match status" value="2"/>
</dbReference>
<keyword evidence="5 8" id="KW-1133">Transmembrane helix</keyword>
<evidence type="ECO:0000313" key="10">
    <source>
        <dbReference type="EMBL" id="MBD3365408.1"/>
    </source>
</evidence>
<organism evidence="10 11">
    <name type="scientific">candidate division WOR-3 bacterium</name>
    <dbReference type="NCBI Taxonomy" id="2052148"/>
    <lineage>
        <taxon>Bacteria</taxon>
        <taxon>Bacteria division WOR-3</taxon>
    </lineage>
</organism>
<feature type="domain" description="V-ATPase proteolipid subunit C-like" evidence="9">
    <location>
        <begin position="96"/>
        <end position="154"/>
    </location>
</feature>
<dbReference type="CDD" id="cd18179">
    <property type="entry name" value="ATP-synt_Vo_Ao_c_NTPK_rpt1"/>
    <property type="match status" value="1"/>
</dbReference>
<dbReference type="Gene3D" id="1.20.120.610">
    <property type="entry name" value="lithium bound rotor ring of v- atpase"/>
    <property type="match status" value="1"/>
</dbReference>
<comment type="caution">
    <text evidence="10">The sequence shown here is derived from an EMBL/GenBank/DDBJ whole genome shotgun (WGS) entry which is preliminary data.</text>
</comment>
<feature type="transmembrane region" description="Helical" evidence="8">
    <location>
        <begin position="91"/>
        <end position="112"/>
    </location>
</feature>
<evidence type="ECO:0000256" key="7">
    <source>
        <dbReference type="ARBA" id="ARBA00023136"/>
    </source>
</evidence>
<dbReference type="EMBL" id="WJKJ01000311">
    <property type="protein sequence ID" value="MBD3365408.1"/>
    <property type="molecule type" value="Genomic_DNA"/>
</dbReference>
<evidence type="ECO:0000256" key="2">
    <source>
        <dbReference type="ARBA" id="ARBA00007296"/>
    </source>
</evidence>
<evidence type="ECO:0000256" key="8">
    <source>
        <dbReference type="RuleBase" id="RU363060"/>
    </source>
</evidence>
<evidence type="ECO:0000256" key="6">
    <source>
        <dbReference type="ARBA" id="ARBA00023065"/>
    </source>
</evidence>
<feature type="transmembrane region" description="Helical" evidence="8">
    <location>
        <begin position="6"/>
        <end position="28"/>
    </location>
</feature>
<dbReference type="Proteomes" id="UP000630660">
    <property type="component" value="Unassembled WGS sequence"/>
</dbReference>
<dbReference type="InterPro" id="IPR002379">
    <property type="entry name" value="ATPase_proteolipid_c-like_dom"/>
</dbReference>
<keyword evidence="4 8" id="KW-0812">Transmembrane</keyword>
<comment type="similarity">
    <text evidence="2 8">Belongs to the V-ATPase proteolipid subunit family.</text>
</comment>
<evidence type="ECO:0000256" key="4">
    <source>
        <dbReference type="ARBA" id="ARBA00022692"/>
    </source>
</evidence>
<reference evidence="10" key="1">
    <citation type="submission" date="2019-11" db="EMBL/GenBank/DDBJ databases">
        <title>Microbial mats filling the niche in hypersaline microbial mats.</title>
        <authorList>
            <person name="Wong H.L."/>
            <person name="Macleod F.I."/>
            <person name="White R.A. III"/>
            <person name="Burns B.P."/>
        </authorList>
    </citation>
    <scope>NUCLEOTIDE SEQUENCE</scope>
    <source>
        <strain evidence="10">Bin_327</strain>
    </source>
</reference>
<evidence type="ECO:0000259" key="9">
    <source>
        <dbReference type="Pfam" id="PF00137"/>
    </source>
</evidence>
<accession>A0A9D5KAQ5</accession>
<keyword evidence="6 8" id="KW-0406">Ion transport</keyword>
<evidence type="ECO:0000256" key="1">
    <source>
        <dbReference type="ARBA" id="ARBA00004141"/>
    </source>
</evidence>
<gene>
    <name evidence="10" type="ORF">GF359_09370</name>
</gene>
<name>A0A9D5KAQ5_UNCW3</name>